<dbReference type="SUPFAM" id="SSF47459">
    <property type="entry name" value="HLH, helix-loop-helix DNA-binding domain"/>
    <property type="match status" value="1"/>
</dbReference>
<evidence type="ECO:0000313" key="8">
    <source>
        <dbReference type="Proteomes" id="UP000231279"/>
    </source>
</evidence>
<evidence type="ECO:0000256" key="2">
    <source>
        <dbReference type="ARBA" id="ARBA00023015"/>
    </source>
</evidence>
<comment type="subcellular location">
    <subcellularLocation>
        <location evidence="1">Nucleus</location>
    </subcellularLocation>
</comment>
<keyword evidence="2" id="KW-0805">Transcription regulation</keyword>
<gene>
    <name evidence="7" type="ORF">CDL12_27326</name>
</gene>
<dbReference type="Pfam" id="PF00010">
    <property type="entry name" value="HLH"/>
    <property type="match status" value="1"/>
</dbReference>
<feature type="domain" description="BHLH" evidence="6">
    <location>
        <begin position="85"/>
        <end position="138"/>
    </location>
</feature>
<dbReference type="PANTHER" id="PTHR13935">
    <property type="entry name" value="ACHAETE-SCUTE TRANSCRIPTION FACTOR-RELATED"/>
    <property type="match status" value="1"/>
</dbReference>
<dbReference type="Gene3D" id="4.10.280.10">
    <property type="entry name" value="Helix-loop-helix DNA-binding domain"/>
    <property type="match status" value="1"/>
</dbReference>
<keyword evidence="3" id="KW-0238">DNA-binding</keyword>
<dbReference type="STRING" id="429701.A0A2G9G4D3"/>
<dbReference type="GO" id="GO:0000981">
    <property type="term" value="F:DNA-binding transcription factor activity, RNA polymerase II-specific"/>
    <property type="evidence" value="ECO:0007669"/>
    <property type="project" value="TreeGrafter"/>
</dbReference>
<dbReference type="SMART" id="SM00353">
    <property type="entry name" value="HLH"/>
    <property type="match status" value="1"/>
</dbReference>
<dbReference type="AlphaFoldDB" id="A0A2G9G4D3"/>
<dbReference type="PROSITE" id="PS50888">
    <property type="entry name" value="BHLH"/>
    <property type="match status" value="1"/>
</dbReference>
<dbReference type="InterPro" id="IPR036638">
    <property type="entry name" value="HLH_DNA-bd_sf"/>
</dbReference>
<dbReference type="OrthoDB" id="6106870at2759"/>
<accession>A0A2G9G4D3</accession>
<reference evidence="8" key="1">
    <citation type="journal article" date="2018" name="Gigascience">
        <title>Genome assembly of the Pink Ipe (Handroanthus impetiginosus, Bignoniaceae), a highly valued, ecologically keystone Neotropical timber forest tree.</title>
        <authorList>
            <person name="Silva-Junior O.B."/>
            <person name="Grattapaglia D."/>
            <person name="Novaes E."/>
            <person name="Collevatti R.G."/>
        </authorList>
    </citation>
    <scope>NUCLEOTIDE SEQUENCE [LARGE SCALE GENOMIC DNA]</scope>
    <source>
        <strain evidence="8">cv. UFG-1</strain>
    </source>
</reference>
<protein>
    <recommendedName>
        <fullName evidence="6">BHLH domain-containing protein</fullName>
    </recommendedName>
</protein>
<evidence type="ECO:0000313" key="7">
    <source>
        <dbReference type="EMBL" id="PIN00173.1"/>
    </source>
</evidence>
<dbReference type="InterPro" id="IPR011598">
    <property type="entry name" value="bHLH_dom"/>
</dbReference>
<evidence type="ECO:0000259" key="6">
    <source>
        <dbReference type="PROSITE" id="PS50888"/>
    </source>
</evidence>
<dbReference type="InterPro" id="IPR015660">
    <property type="entry name" value="MASH1/Ascl1a-like"/>
</dbReference>
<proteinExistence type="predicted"/>
<dbReference type="FunFam" id="4.10.280.10:FF:000074">
    <property type="entry name" value="Transcription factor ORG2"/>
    <property type="match status" value="1"/>
</dbReference>
<keyword evidence="8" id="KW-1185">Reference proteome</keyword>
<keyword evidence="4" id="KW-0804">Transcription</keyword>
<comment type="caution">
    <text evidence="7">The sequence shown here is derived from an EMBL/GenBank/DDBJ whole genome shotgun (WGS) entry which is preliminary data.</text>
</comment>
<organism evidence="7 8">
    <name type="scientific">Handroanthus impetiginosus</name>
    <dbReference type="NCBI Taxonomy" id="429701"/>
    <lineage>
        <taxon>Eukaryota</taxon>
        <taxon>Viridiplantae</taxon>
        <taxon>Streptophyta</taxon>
        <taxon>Embryophyta</taxon>
        <taxon>Tracheophyta</taxon>
        <taxon>Spermatophyta</taxon>
        <taxon>Magnoliopsida</taxon>
        <taxon>eudicotyledons</taxon>
        <taxon>Gunneridae</taxon>
        <taxon>Pentapetalae</taxon>
        <taxon>asterids</taxon>
        <taxon>lamiids</taxon>
        <taxon>Lamiales</taxon>
        <taxon>Bignoniaceae</taxon>
        <taxon>Crescentiina</taxon>
        <taxon>Tabebuia alliance</taxon>
        <taxon>Handroanthus</taxon>
    </lineage>
</organism>
<dbReference type="GO" id="GO:0090575">
    <property type="term" value="C:RNA polymerase II transcription regulator complex"/>
    <property type="evidence" value="ECO:0007669"/>
    <property type="project" value="TreeGrafter"/>
</dbReference>
<dbReference type="GO" id="GO:0010106">
    <property type="term" value="P:cellular response to iron ion starvation"/>
    <property type="evidence" value="ECO:0007669"/>
    <property type="project" value="UniProtKB-ARBA"/>
</dbReference>
<dbReference type="CDD" id="cd18914">
    <property type="entry name" value="bHLH_AtORG2_like"/>
    <property type="match status" value="1"/>
</dbReference>
<sequence length="272" mass="31167">MVSISPQISPLELLENPFTSHHEQENSSNFLINKENILTQTSGSIDEYQYLRDDSPSYDMMIQGQNMEFQSFNYQGEDREGYKMMKKINHNANERDRRKRINSLYSALRSLLPAHEDPSRKLSIPATVSRVVKYIPELQNEVEGLLQKKENLILKINSSFREDGEDLSMNFRAQGQNRKGVQTSLSAISATQISDQEIVVHILMPQVEKGSFCGVITHLEMEGFLVISTSWFESFGGWVFCNLHLQAQGSQVKDAEMLKKKILSFIEKGRRN</sequence>
<name>A0A2G9G4D3_9LAMI</name>
<evidence type="ECO:0000256" key="1">
    <source>
        <dbReference type="ARBA" id="ARBA00004123"/>
    </source>
</evidence>
<dbReference type="Proteomes" id="UP000231279">
    <property type="component" value="Unassembled WGS sequence"/>
</dbReference>
<dbReference type="GO" id="GO:0046983">
    <property type="term" value="F:protein dimerization activity"/>
    <property type="evidence" value="ECO:0007669"/>
    <property type="project" value="InterPro"/>
</dbReference>
<dbReference type="PANTHER" id="PTHR13935:SF41">
    <property type="entry name" value="TRANSCRIPTION FACTOR ORG2-RELATED"/>
    <property type="match status" value="1"/>
</dbReference>
<keyword evidence="5" id="KW-0539">Nucleus</keyword>
<evidence type="ECO:0000256" key="4">
    <source>
        <dbReference type="ARBA" id="ARBA00023163"/>
    </source>
</evidence>
<dbReference type="EMBL" id="NKXS01007122">
    <property type="protein sequence ID" value="PIN00173.1"/>
    <property type="molecule type" value="Genomic_DNA"/>
</dbReference>
<evidence type="ECO:0000256" key="3">
    <source>
        <dbReference type="ARBA" id="ARBA00023125"/>
    </source>
</evidence>
<dbReference type="GO" id="GO:0000977">
    <property type="term" value="F:RNA polymerase II transcription regulatory region sequence-specific DNA binding"/>
    <property type="evidence" value="ECO:0007669"/>
    <property type="project" value="TreeGrafter"/>
</dbReference>
<evidence type="ECO:0000256" key="5">
    <source>
        <dbReference type="ARBA" id="ARBA00023242"/>
    </source>
</evidence>